<name>A0A814STS8_9BILA</name>
<dbReference type="EMBL" id="CAJNOT010001140">
    <property type="protein sequence ID" value="CAF1152302.1"/>
    <property type="molecule type" value="Genomic_DNA"/>
</dbReference>
<dbReference type="AlphaFoldDB" id="A0A814STS8"/>
<organism evidence="1 2">
    <name type="scientific">Rotaria sordida</name>
    <dbReference type="NCBI Taxonomy" id="392033"/>
    <lineage>
        <taxon>Eukaryota</taxon>
        <taxon>Metazoa</taxon>
        <taxon>Spiralia</taxon>
        <taxon>Gnathifera</taxon>
        <taxon>Rotifera</taxon>
        <taxon>Eurotatoria</taxon>
        <taxon>Bdelloidea</taxon>
        <taxon>Philodinida</taxon>
        <taxon>Philodinidae</taxon>
        <taxon>Rotaria</taxon>
    </lineage>
</organism>
<evidence type="ECO:0000313" key="2">
    <source>
        <dbReference type="Proteomes" id="UP000663864"/>
    </source>
</evidence>
<gene>
    <name evidence="1" type="ORF">ZHD862_LOCUS20232</name>
</gene>
<sequence length="74" mass="8578">MDSTINEYCTRITNQRTTILAEQLKPLFDLIVIELNNNNSTIDDYCKIIDTLKNIYGSILIDQIIINNEIFNLI</sequence>
<dbReference type="Proteomes" id="UP000663864">
    <property type="component" value="Unassembled WGS sequence"/>
</dbReference>
<comment type="caution">
    <text evidence="1">The sequence shown here is derived from an EMBL/GenBank/DDBJ whole genome shotgun (WGS) entry which is preliminary data.</text>
</comment>
<evidence type="ECO:0000313" key="1">
    <source>
        <dbReference type="EMBL" id="CAF1152302.1"/>
    </source>
</evidence>
<protein>
    <submittedName>
        <fullName evidence="1">Uncharacterized protein</fullName>
    </submittedName>
</protein>
<reference evidence="1" key="1">
    <citation type="submission" date="2021-02" db="EMBL/GenBank/DDBJ databases">
        <authorList>
            <person name="Nowell W R."/>
        </authorList>
    </citation>
    <scope>NUCLEOTIDE SEQUENCE</scope>
</reference>
<proteinExistence type="predicted"/>
<accession>A0A814STS8</accession>